<gene>
    <name evidence="4" type="primary">Ast5</name>
</gene>
<evidence type="ECO:0000313" key="4">
    <source>
        <dbReference type="EMBL" id="CCW36843.1"/>
    </source>
</evidence>
<proteinExistence type="evidence at transcript level"/>
<evidence type="ECO:0000259" key="3">
    <source>
        <dbReference type="PROSITE" id="PS51864"/>
    </source>
</evidence>
<dbReference type="EMBL" id="HF952111">
    <property type="protein sequence ID" value="CCW36843.1"/>
    <property type="molecule type" value="mRNA"/>
</dbReference>
<feature type="active site" evidence="1">
    <location>
        <position position="154"/>
    </location>
</feature>
<dbReference type="SUPFAM" id="SSF55486">
    <property type="entry name" value="Metalloproteases ('zincins'), catalytic domain"/>
    <property type="match status" value="1"/>
</dbReference>
<dbReference type="InterPro" id="IPR001506">
    <property type="entry name" value="Peptidase_M12A"/>
</dbReference>
<dbReference type="PANTHER" id="PTHR10127:SF883">
    <property type="entry name" value="ZINC METALLOPROTEINASE NAS-8"/>
    <property type="match status" value="1"/>
</dbReference>
<comment type="caution">
    <text evidence="1">Lacks conserved residue(s) required for the propagation of feature annotation.</text>
</comment>
<dbReference type="OrthoDB" id="291007at2759"/>
<dbReference type="SMART" id="SM00235">
    <property type="entry name" value="ZnMc"/>
    <property type="match status" value="1"/>
</dbReference>
<feature type="domain" description="Peptidase M12A" evidence="3">
    <location>
        <begin position="56"/>
        <end position="252"/>
    </location>
</feature>
<sequence>MNQIFIGLFLLSILNLVFIEAGKCGCQKSKLKRAISLKIDDMLLDHVDLMKIEGFRGYDKNARRWTDNTLKYTFHPQFPADKKQIVRESMNELTNDLKGCVKYVESTSGYHIKVQSHQPGCWSFVGMLNKQGGSQELNLENPGCLYSKGTIKHEFIHATGFMHTQMRADRDKFVNIFWERIDSDFCHAFVTCKNCEETVTYKTNSVMHYPSESFPCPGQRITMVDKQNKEIPYNHGTIEEDHQMIKHLYQCK</sequence>
<reference evidence="4" key="1">
    <citation type="submission" date="2013-04" db="EMBL/GenBank/DDBJ databases">
        <title>Characterization of genes encoding metalloproteinases in planarians: the Astacins family.</title>
        <authorList>
            <person name="Isolani M.E."/>
            <person name="Bianucci A.M."/>
            <person name="Salo' E."/>
            <person name="Deri P."/>
            <person name="Batistoni R."/>
        </authorList>
    </citation>
    <scope>NUCLEOTIDE SEQUENCE</scope>
    <source>
        <tissue evidence="4">Whole organism</tissue>
    </source>
</reference>
<keyword evidence="1 2" id="KW-0862">Zinc</keyword>
<dbReference type="Gene3D" id="3.40.390.10">
    <property type="entry name" value="Collagenase (Catalytic Domain)"/>
    <property type="match status" value="1"/>
</dbReference>
<protein>
    <recommendedName>
        <fullName evidence="2">Metalloendopeptidase</fullName>
        <ecNumber evidence="2">3.4.24.-</ecNumber>
    </recommendedName>
</protein>
<feature type="chain" id="PRO_5005102572" description="Metalloendopeptidase" evidence="2">
    <location>
        <begin position="22"/>
        <end position="252"/>
    </location>
</feature>
<keyword evidence="1 2" id="KW-0479">Metal-binding</keyword>
<keyword evidence="1 2" id="KW-0645">Protease</keyword>
<organism evidence="4">
    <name type="scientific">Schmidtea mediterranea</name>
    <name type="common">Freshwater planarian flatworm</name>
    <dbReference type="NCBI Taxonomy" id="79327"/>
    <lineage>
        <taxon>Eukaryota</taxon>
        <taxon>Metazoa</taxon>
        <taxon>Spiralia</taxon>
        <taxon>Lophotrochozoa</taxon>
        <taxon>Platyhelminthes</taxon>
        <taxon>Rhabditophora</taxon>
        <taxon>Seriata</taxon>
        <taxon>Tricladida</taxon>
        <taxon>Continenticola</taxon>
        <taxon>Geoplanoidea</taxon>
        <taxon>Dugesiidae</taxon>
        <taxon>Schmidtea</taxon>
    </lineage>
</organism>
<evidence type="ECO:0000256" key="2">
    <source>
        <dbReference type="RuleBase" id="RU361183"/>
    </source>
</evidence>
<dbReference type="BRENDA" id="3.4.24.21">
    <property type="organism ID" value="12164"/>
</dbReference>
<name>A0A060Q750_SCHMD</name>
<keyword evidence="1 2" id="KW-0482">Metalloprotease</keyword>
<dbReference type="GO" id="GO:0006508">
    <property type="term" value="P:proteolysis"/>
    <property type="evidence" value="ECO:0007669"/>
    <property type="project" value="UniProtKB-KW"/>
</dbReference>
<dbReference type="AlphaFoldDB" id="A0A060Q750"/>
<dbReference type="PROSITE" id="PS51864">
    <property type="entry name" value="ASTACIN"/>
    <property type="match status" value="1"/>
</dbReference>
<evidence type="ECO:0000256" key="1">
    <source>
        <dbReference type="PROSITE-ProRule" id="PRU01211"/>
    </source>
</evidence>
<dbReference type="InterPro" id="IPR006026">
    <property type="entry name" value="Peptidase_Metallo"/>
</dbReference>
<dbReference type="EC" id="3.4.24.-" evidence="2"/>
<dbReference type="GO" id="GO:0004222">
    <property type="term" value="F:metalloendopeptidase activity"/>
    <property type="evidence" value="ECO:0007669"/>
    <property type="project" value="UniProtKB-UniRule"/>
</dbReference>
<dbReference type="GO" id="GO:0008270">
    <property type="term" value="F:zinc ion binding"/>
    <property type="evidence" value="ECO:0007669"/>
    <property type="project" value="UniProtKB-UniRule"/>
</dbReference>
<keyword evidence="1 2" id="KW-0378">Hydrolase</keyword>
<feature type="binding site" evidence="1">
    <location>
        <position position="163"/>
    </location>
    <ligand>
        <name>Zn(2+)</name>
        <dbReference type="ChEBI" id="CHEBI:29105"/>
        <note>catalytic</note>
    </ligand>
</feature>
<keyword evidence="2" id="KW-0732">Signal</keyword>
<feature type="binding site" evidence="1">
    <location>
        <position position="157"/>
    </location>
    <ligand>
        <name>Zn(2+)</name>
        <dbReference type="ChEBI" id="CHEBI:29105"/>
        <note>catalytic</note>
    </ligand>
</feature>
<dbReference type="Pfam" id="PF01400">
    <property type="entry name" value="Astacin"/>
    <property type="match status" value="1"/>
</dbReference>
<dbReference type="PANTHER" id="PTHR10127">
    <property type="entry name" value="DISCOIDIN, CUB, EGF, LAMININ , AND ZINC METALLOPROTEASE DOMAIN CONTAINING"/>
    <property type="match status" value="1"/>
</dbReference>
<dbReference type="PRINTS" id="PR00480">
    <property type="entry name" value="ASTACIN"/>
</dbReference>
<comment type="cofactor">
    <cofactor evidence="1 2">
        <name>Zn(2+)</name>
        <dbReference type="ChEBI" id="CHEBI:29105"/>
    </cofactor>
    <text evidence="1 2">Binds 1 zinc ion per subunit.</text>
</comment>
<dbReference type="InterPro" id="IPR024079">
    <property type="entry name" value="MetalloPept_cat_dom_sf"/>
</dbReference>
<feature type="binding site" evidence="1">
    <location>
        <position position="153"/>
    </location>
    <ligand>
        <name>Zn(2+)</name>
        <dbReference type="ChEBI" id="CHEBI:29105"/>
        <note>catalytic</note>
    </ligand>
</feature>
<accession>A0A060Q750</accession>
<feature type="signal peptide" evidence="2">
    <location>
        <begin position="1"/>
        <end position="21"/>
    </location>
</feature>